<comment type="caution">
    <text evidence="2">The sequence shown here is derived from an EMBL/GenBank/DDBJ whole genome shotgun (WGS) entry which is preliminary data.</text>
</comment>
<dbReference type="OrthoDB" id="383025at2157"/>
<sequence>MTEQCADGTDRRDPTEDPRSCSRCGVHIGLGGDDYCDPCAREIGAKPPIRRCMGCGQQAPEEQMESVDVSGPEEYYPKFEYLCSACSGGDA</sequence>
<evidence type="ECO:0000256" key="1">
    <source>
        <dbReference type="SAM" id="MobiDB-lite"/>
    </source>
</evidence>
<gene>
    <name evidence="2" type="ORF">GOC74_02155</name>
</gene>
<name>A0A847UCS3_9EURY</name>
<dbReference type="EMBL" id="WOYG01000001">
    <property type="protein sequence ID" value="NLV08741.1"/>
    <property type="molecule type" value="Genomic_DNA"/>
</dbReference>
<dbReference type="AlphaFoldDB" id="A0A847UCS3"/>
<feature type="compositionally biased region" description="Basic and acidic residues" evidence="1">
    <location>
        <begin position="8"/>
        <end position="20"/>
    </location>
</feature>
<dbReference type="Proteomes" id="UP000608662">
    <property type="component" value="Unassembled WGS sequence"/>
</dbReference>
<evidence type="ECO:0000313" key="2">
    <source>
        <dbReference type="EMBL" id="NLV08741.1"/>
    </source>
</evidence>
<dbReference type="RefSeq" id="WP_170092721.1">
    <property type="nucleotide sequence ID" value="NZ_WOYG01000001.1"/>
</dbReference>
<organism evidence="2 3">
    <name type="scientific">Halomicrobium mukohataei</name>
    <dbReference type="NCBI Taxonomy" id="57705"/>
    <lineage>
        <taxon>Archaea</taxon>
        <taxon>Methanobacteriati</taxon>
        <taxon>Methanobacteriota</taxon>
        <taxon>Stenosarchaea group</taxon>
        <taxon>Halobacteria</taxon>
        <taxon>Halobacteriales</taxon>
        <taxon>Haloarculaceae</taxon>
        <taxon>Halomicrobium</taxon>
    </lineage>
</organism>
<proteinExistence type="predicted"/>
<accession>A0A847UCS3</accession>
<evidence type="ECO:0000313" key="3">
    <source>
        <dbReference type="Proteomes" id="UP000608662"/>
    </source>
</evidence>
<reference evidence="2" key="1">
    <citation type="submission" date="2019-12" db="EMBL/GenBank/DDBJ databases">
        <title>Whole-genome sequence of Halomicrobium mukohataei pws1.</title>
        <authorList>
            <person name="Verma D.K."/>
            <person name="Gopal K."/>
            <person name="Prasad E.S."/>
        </authorList>
    </citation>
    <scope>NUCLEOTIDE SEQUENCE</scope>
    <source>
        <strain evidence="2">Pws1</strain>
    </source>
</reference>
<protein>
    <submittedName>
        <fullName evidence="2">Uncharacterized protein</fullName>
    </submittedName>
</protein>
<feature type="region of interest" description="Disordered" evidence="1">
    <location>
        <begin position="1"/>
        <end position="21"/>
    </location>
</feature>